<dbReference type="SUPFAM" id="SSF53223">
    <property type="entry name" value="Aminoacid dehydrogenase-like, N-terminal domain"/>
    <property type="match status" value="1"/>
</dbReference>
<evidence type="ECO:0000256" key="7">
    <source>
        <dbReference type="SAM" id="MobiDB-lite"/>
    </source>
</evidence>
<keyword evidence="2 6" id="KW-0560">Oxidoreductase</keyword>
<evidence type="ECO:0000313" key="9">
    <source>
        <dbReference type="EMBL" id="SDC27569.1"/>
    </source>
</evidence>
<dbReference type="PIRSF" id="PIRSF000188">
    <property type="entry name" value="Phe_leu_dh"/>
    <property type="match status" value="1"/>
</dbReference>
<dbReference type="Gene3D" id="3.40.50.720">
    <property type="entry name" value="NAD(P)-binding Rossmann-like Domain"/>
    <property type="match status" value="1"/>
</dbReference>
<evidence type="ECO:0000256" key="5">
    <source>
        <dbReference type="PIRSR" id="PIRSR000188-2"/>
    </source>
</evidence>
<dbReference type="GO" id="GO:0006520">
    <property type="term" value="P:amino acid metabolic process"/>
    <property type="evidence" value="ECO:0007669"/>
    <property type="project" value="InterPro"/>
</dbReference>
<dbReference type="Gene3D" id="3.40.50.10860">
    <property type="entry name" value="Leucine Dehydrogenase, chain A, domain 1"/>
    <property type="match status" value="1"/>
</dbReference>
<evidence type="ECO:0000256" key="2">
    <source>
        <dbReference type="ARBA" id="ARBA00023002"/>
    </source>
</evidence>
<feature type="binding site" evidence="5">
    <location>
        <begin position="207"/>
        <end position="212"/>
    </location>
    <ligand>
        <name>NAD(+)</name>
        <dbReference type="ChEBI" id="CHEBI:57540"/>
    </ligand>
</feature>
<organism evidence="9 10">
    <name type="scientific">Melghirimyces thermohalophilus</name>
    <dbReference type="NCBI Taxonomy" id="1236220"/>
    <lineage>
        <taxon>Bacteria</taxon>
        <taxon>Bacillati</taxon>
        <taxon>Bacillota</taxon>
        <taxon>Bacilli</taxon>
        <taxon>Bacillales</taxon>
        <taxon>Thermoactinomycetaceae</taxon>
        <taxon>Melghirimyces</taxon>
    </lineage>
</organism>
<comment type="similarity">
    <text evidence="1 6">Belongs to the Glu/Leu/Phe/Val dehydrogenases family.</text>
</comment>
<feature type="domain" description="Glutamate/phenylalanine/leucine/valine/L-tryptophan dehydrogenase C-terminal" evidence="8">
    <location>
        <begin position="174"/>
        <end position="379"/>
    </location>
</feature>
<dbReference type="OrthoDB" id="9803297at2"/>
<dbReference type="Pfam" id="PF02812">
    <property type="entry name" value="ELFV_dehydrog_N"/>
    <property type="match status" value="1"/>
</dbReference>
<name>A0A1G6K929_9BACL</name>
<dbReference type="RefSeq" id="WP_091567302.1">
    <property type="nucleotide sequence ID" value="NZ_FMZA01000005.1"/>
</dbReference>
<dbReference type="InterPro" id="IPR006097">
    <property type="entry name" value="Glu/Leu/Phe/Val/Trp_DH_dimer"/>
</dbReference>
<sequence length="388" mass="42418">MKILGSNQHQNPETVMSGSDDERHSRMDDIFELMEEGGHEEVIFCRHPGTGLKAIIAIHDTTMGPALGGCRMVPYPSTDEALKDVLRLSKGMTYKCGLADVDYGGGKAVLIGDPEKEKAPEMFRALGRFVGGLNGRFFTGTDMGTMPEDFVHAARESNSFVGLPKSHGGSGDTSIPTAFGVMQGFHATARHLWGSDSLQGRKVAIQGIGKVGARVVERLVEEGAHPIIADVSPSRVENLRSRYPELQVAEVDTIHHVPCDIFAPCAIGGVINDETIDQLQCQAVVGSANNQLAEERHGDGLHERGILYAPDYLVNAGGLIQVADELEGYQPDRVMEKTRGIYDMLLRIYERSQEQRLPTSQAADQLVLERLHHVADLKRIFLGLDRRG</sequence>
<dbReference type="AlphaFoldDB" id="A0A1G6K929"/>
<evidence type="ECO:0000256" key="4">
    <source>
        <dbReference type="PIRSR" id="PIRSR000188-1"/>
    </source>
</evidence>
<dbReference type="SUPFAM" id="SSF51735">
    <property type="entry name" value="NAD(P)-binding Rossmann-fold domains"/>
    <property type="match status" value="1"/>
</dbReference>
<keyword evidence="3 5" id="KW-0520">NAD</keyword>
<dbReference type="FunFam" id="3.40.50.10860:FF:000010">
    <property type="entry name" value="Leucine dehydrogenase"/>
    <property type="match status" value="1"/>
</dbReference>
<feature type="compositionally biased region" description="Polar residues" evidence="7">
    <location>
        <begin position="1"/>
        <end position="17"/>
    </location>
</feature>
<feature type="region of interest" description="Disordered" evidence="7">
    <location>
        <begin position="1"/>
        <end position="24"/>
    </location>
</feature>
<gene>
    <name evidence="9" type="ORF">SAMN04488112_105134</name>
</gene>
<dbReference type="InterPro" id="IPR016211">
    <property type="entry name" value="Glu/Phe/Leu/Val/Trp_DH_bac/arc"/>
</dbReference>
<evidence type="ECO:0000259" key="8">
    <source>
        <dbReference type="SMART" id="SM00839"/>
    </source>
</evidence>
<evidence type="ECO:0000256" key="3">
    <source>
        <dbReference type="ARBA" id="ARBA00023027"/>
    </source>
</evidence>
<dbReference type="STRING" id="1236220.SAMN04488112_105134"/>
<accession>A0A1G6K929</accession>
<proteinExistence type="inferred from homology"/>
<evidence type="ECO:0000313" key="10">
    <source>
        <dbReference type="Proteomes" id="UP000199387"/>
    </source>
</evidence>
<dbReference type="InterPro" id="IPR033524">
    <property type="entry name" value="Glu/Leu/Phe/Val_DH_AS"/>
</dbReference>
<evidence type="ECO:0000256" key="6">
    <source>
        <dbReference type="RuleBase" id="RU004417"/>
    </source>
</evidence>
<dbReference type="PANTHER" id="PTHR42722">
    <property type="entry name" value="LEUCINE DEHYDROGENASE"/>
    <property type="match status" value="1"/>
</dbReference>
<dbReference type="PANTHER" id="PTHR42722:SF1">
    <property type="entry name" value="VALINE DEHYDROGENASE"/>
    <property type="match status" value="1"/>
</dbReference>
<dbReference type="Proteomes" id="UP000199387">
    <property type="component" value="Unassembled WGS sequence"/>
</dbReference>
<reference evidence="9 10" key="1">
    <citation type="submission" date="2016-10" db="EMBL/GenBank/DDBJ databases">
        <authorList>
            <person name="de Groot N.N."/>
        </authorList>
    </citation>
    <scope>NUCLEOTIDE SEQUENCE [LARGE SCALE GENOMIC DNA]</scope>
    <source>
        <strain evidence="9 10">DSM 45514</strain>
    </source>
</reference>
<evidence type="ECO:0000256" key="1">
    <source>
        <dbReference type="ARBA" id="ARBA00006382"/>
    </source>
</evidence>
<dbReference type="PRINTS" id="PR00082">
    <property type="entry name" value="GLFDHDRGNASE"/>
</dbReference>
<dbReference type="GO" id="GO:0000166">
    <property type="term" value="F:nucleotide binding"/>
    <property type="evidence" value="ECO:0007669"/>
    <property type="project" value="UniProtKB-KW"/>
</dbReference>
<dbReference type="PROSITE" id="PS00074">
    <property type="entry name" value="GLFV_DEHYDROGENASE"/>
    <property type="match status" value="1"/>
</dbReference>
<keyword evidence="5" id="KW-0547">Nucleotide-binding</keyword>
<dbReference type="SMART" id="SM00839">
    <property type="entry name" value="ELFV_dehydrog"/>
    <property type="match status" value="1"/>
</dbReference>
<dbReference type="InterPro" id="IPR046346">
    <property type="entry name" value="Aminoacid_DH-like_N_sf"/>
</dbReference>
<protein>
    <submittedName>
        <fullName evidence="9">Leucine dehydrogenase</fullName>
    </submittedName>
</protein>
<dbReference type="InterPro" id="IPR006095">
    <property type="entry name" value="Glu/Leu/Phe/Val/Trp_DH"/>
</dbReference>
<keyword evidence="10" id="KW-1185">Reference proteome</keyword>
<dbReference type="InterPro" id="IPR036291">
    <property type="entry name" value="NAD(P)-bd_dom_sf"/>
</dbReference>
<dbReference type="EMBL" id="FMZA01000005">
    <property type="protein sequence ID" value="SDC27569.1"/>
    <property type="molecule type" value="Genomic_DNA"/>
</dbReference>
<feature type="active site" description="Proton donor/acceptor" evidence="4">
    <location>
        <position position="107"/>
    </location>
</feature>
<dbReference type="InterPro" id="IPR006096">
    <property type="entry name" value="Glu/Leu/Phe/Val/Trp_DH_C"/>
</dbReference>
<dbReference type="CDD" id="cd01075">
    <property type="entry name" value="NAD_bind_Leu_Phe_Val_DH"/>
    <property type="match status" value="1"/>
</dbReference>
<dbReference type="GO" id="GO:0016639">
    <property type="term" value="F:oxidoreductase activity, acting on the CH-NH2 group of donors, NAD or NADP as acceptor"/>
    <property type="evidence" value="ECO:0007669"/>
    <property type="project" value="InterPro"/>
</dbReference>
<dbReference type="Pfam" id="PF00208">
    <property type="entry name" value="ELFV_dehydrog"/>
    <property type="match status" value="2"/>
</dbReference>